<feature type="transmembrane region" description="Helical" evidence="12">
    <location>
        <begin position="12"/>
        <end position="30"/>
    </location>
</feature>
<evidence type="ECO:0000256" key="10">
    <source>
        <dbReference type="ARBA" id="ARBA00048473"/>
    </source>
</evidence>
<keyword evidence="4 12" id="KW-0812">Transmembrane</keyword>
<dbReference type="PANTHER" id="PTHR13131">
    <property type="entry name" value="CYSTINOSIN"/>
    <property type="match status" value="1"/>
</dbReference>
<evidence type="ECO:0000256" key="12">
    <source>
        <dbReference type="SAM" id="Phobius"/>
    </source>
</evidence>
<protein>
    <recommendedName>
        <fullName evidence="11">Cystinosin homolog</fullName>
    </recommendedName>
</protein>
<feature type="transmembrane region" description="Helical" evidence="12">
    <location>
        <begin position="93"/>
        <end position="113"/>
    </location>
</feature>
<dbReference type="SMART" id="SM00679">
    <property type="entry name" value="CTNS"/>
    <property type="match status" value="2"/>
</dbReference>
<dbReference type="NCBIfam" id="TIGR00951">
    <property type="entry name" value="2A43"/>
    <property type="match status" value="1"/>
</dbReference>
<dbReference type="AlphaFoldDB" id="A0AAW2YJ22"/>
<gene>
    <name evidence="13" type="ORF">AKO1_005992</name>
</gene>
<keyword evidence="3" id="KW-0813">Transport</keyword>
<evidence type="ECO:0000256" key="1">
    <source>
        <dbReference type="ARBA" id="ARBA00004155"/>
    </source>
</evidence>
<keyword evidence="5" id="KW-0677">Repeat</keyword>
<evidence type="ECO:0000256" key="2">
    <source>
        <dbReference type="ARBA" id="ARBA00006855"/>
    </source>
</evidence>
<evidence type="ECO:0000256" key="4">
    <source>
        <dbReference type="ARBA" id="ARBA00022692"/>
    </source>
</evidence>
<dbReference type="InterPro" id="IPR006603">
    <property type="entry name" value="PQ-loop_rpt"/>
</dbReference>
<comment type="caution">
    <text evidence="13">The sequence shown here is derived from an EMBL/GenBank/DDBJ whole genome shotgun (WGS) entry which is preliminary data.</text>
</comment>
<dbReference type="PANTHER" id="PTHR13131:SF5">
    <property type="entry name" value="CYSTINOSIN"/>
    <property type="match status" value="1"/>
</dbReference>
<keyword evidence="6" id="KW-0769">Symport</keyword>
<dbReference type="GO" id="GO:0015184">
    <property type="term" value="F:L-cystine transmembrane transporter activity"/>
    <property type="evidence" value="ECO:0007669"/>
    <property type="project" value="TreeGrafter"/>
</dbReference>
<evidence type="ECO:0000256" key="9">
    <source>
        <dbReference type="ARBA" id="ARBA00023228"/>
    </source>
</evidence>
<evidence type="ECO:0000256" key="6">
    <source>
        <dbReference type="ARBA" id="ARBA00022847"/>
    </source>
</evidence>
<dbReference type="GO" id="GO:0005765">
    <property type="term" value="C:lysosomal membrane"/>
    <property type="evidence" value="ECO:0007669"/>
    <property type="project" value="UniProtKB-SubCell"/>
</dbReference>
<dbReference type="EMBL" id="JAOPGA020000101">
    <property type="protein sequence ID" value="KAL0476806.1"/>
    <property type="molecule type" value="Genomic_DNA"/>
</dbReference>
<feature type="transmembrane region" description="Helical" evidence="12">
    <location>
        <begin position="190"/>
        <end position="209"/>
    </location>
</feature>
<evidence type="ECO:0000256" key="5">
    <source>
        <dbReference type="ARBA" id="ARBA00022737"/>
    </source>
</evidence>
<feature type="transmembrane region" description="Helical" evidence="12">
    <location>
        <begin position="50"/>
        <end position="73"/>
    </location>
</feature>
<reference evidence="13 14" key="1">
    <citation type="submission" date="2024-03" db="EMBL/GenBank/DDBJ databases">
        <title>The Acrasis kona genome and developmental transcriptomes reveal deep origins of eukaryotic multicellular pathways.</title>
        <authorList>
            <person name="Sheikh S."/>
            <person name="Fu C.-J."/>
            <person name="Brown M.W."/>
            <person name="Baldauf S.L."/>
        </authorList>
    </citation>
    <scope>NUCLEOTIDE SEQUENCE [LARGE SCALE GENOMIC DNA]</scope>
    <source>
        <strain evidence="13 14">ATCC MYA-3509</strain>
    </source>
</reference>
<sequence>MTTPVNSYALHIISEIIGWTYFVAWSLSFYPQVWENFRRKSVIGLSFDFLGLNIIGHSSYLVFNCVLLFSPYMRWKHTVDLDYGDIPVEINDVVFSIHAVVVTAVTIFQCFIYERGQQKPLSVPVRIIVLGLALSILTLVIVSALGMLDWYFFIQCLGFIKIGVSTIKYVPQAWLNFRRKSTVGWSIGNILLDFTGGCLSIVQMVIIAINKGDWSAFYSNVPKFALGQLSMAFSVLFIVQHYCLYRRPKETKIQDETETTVDGV</sequence>
<name>A0AAW2YJ22_9EUKA</name>
<evidence type="ECO:0000256" key="8">
    <source>
        <dbReference type="ARBA" id="ARBA00023136"/>
    </source>
</evidence>
<keyword evidence="7 12" id="KW-1133">Transmembrane helix</keyword>
<dbReference type="FunFam" id="1.20.1280.290:FF:000016">
    <property type="entry name" value="Cystinosin homolog"/>
    <property type="match status" value="1"/>
</dbReference>
<feature type="transmembrane region" description="Helical" evidence="12">
    <location>
        <begin position="125"/>
        <end position="144"/>
    </location>
</feature>
<comment type="similarity">
    <text evidence="2">Belongs to the cystinosin family.</text>
</comment>
<dbReference type="FunFam" id="1.20.1280.290:FF:000018">
    <property type="entry name" value="Cystinosin homolog"/>
    <property type="match status" value="1"/>
</dbReference>
<dbReference type="Proteomes" id="UP001431209">
    <property type="component" value="Unassembled WGS sequence"/>
</dbReference>
<keyword evidence="14" id="KW-1185">Reference proteome</keyword>
<dbReference type="InterPro" id="IPR005282">
    <property type="entry name" value="LC_transporter"/>
</dbReference>
<accession>A0AAW2YJ22</accession>
<comment type="catalytic activity">
    <reaction evidence="10">
        <text>L-cystine(out) + H(+)(out) = L-cystine(in) + H(+)(in)</text>
        <dbReference type="Rhea" id="RHEA:66172"/>
        <dbReference type="ChEBI" id="CHEBI:15378"/>
        <dbReference type="ChEBI" id="CHEBI:35491"/>
    </reaction>
    <physiologicalReaction direction="left-to-right" evidence="10">
        <dbReference type="Rhea" id="RHEA:66173"/>
    </physiologicalReaction>
</comment>
<evidence type="ECO:0000313" key="13">
    <source>
        <dbReference type="EMBL" id="KAL0476806.1"/>
    </source>
</evidence>
<evidence type="ECO:0000256" key="3">
    <source>
        <dbReference type="ARBA" id="ARBA00022448"/>
    </source>
</evidence>
<feature type="transmembrane region" description="Helical" evidence="12">
    <location>
        <begin position="224"/>
        <end position="245"/>
    </location>
</feature>
<dbReference type="Gene3D" id="1.20.1280.290">
    <property type="match status" value="2"/>
</dbReference>
<proteinExistence type="inferred from homology"/>
<evidence type="ECO:0000313" key="14">
    <source>
        <dbReference type="Proteomes" id="UP001431209"/>
    </source>
</evidence>
<dbReference type="Pfam" id="PF04193">
    <property type="entry name" value="PQ-loop"/>
    <property type="match status" value="2"/>
</dbReference>
<organism evidence="13 14">
    <name type="scientific">Acrasis kona</name>
    <dbReference type="NCBI Taxonomy" id="1008807"/>
    <lineage>
        <taxon>Eukaryota</taxon>
        <taxon>Discoba</taxon>
        <taxon>Heterolobosea</taxon>
        <taxon>Tetramitia</taxon>
        <taxon>Eutetramitia</taxon>
        <taxon>Acrasidae</taxon>
        <taxon>Acrasis</taxon>
    </lineage>
</organism>
<keyword evidence="9" id="KW-0458">Lysosome</keyword>
<comment type="subcellular location">
    <subcellularLocation>
        <location evidence="1">Lysosome membrane</location>
        <topology evidence="1">Multi-pass membrane protein</topology>
    </subcellularLocation>
</comment>
<evidence type="ECO:0000256" key="7">
    <source>
        <dbReference type="ARBA" id="ARBA00022989"/>
    </source>
</evidence>
<keyword evidence="8 12" id="KW-0472">Membrane</keyword>
<evidence type="ECO:0000256" key="11">
    <source>
        <dbReference type="ARBA" id="ARBA00074957"/>
    </source>
</evidence>
<dbReference type="GO" id="GO:0015293">
    <property type="term" value="F:symporter activity"/>
    <property type="evidence" value="ECO:0007669"/>
    <property type="project" value="UniProtKB-KW"/>
</dbReference>